<dbReference type="Pfam" id="PF07685">
    <property type="entry name" value="GATase_3"/>
    <property type="match status" value="1"/>
</dbReference>
<dbReference type="Gene3D" id="3.40.50.880">
    <property type="match status" value="1"/>
</dbReference>
<evidence type="ECO:0000256" key="5">
    <source>
        <dbReference type="ARBA" id="ARBA00022842"/>
    </source>
</evidence>
<evidence type="ECO:0000259" key="8">
    <source>
        <dbReference type="Pfam" id="PF01656"/>
    </source>
</evidence>
<comment type="miscellaneous">
    <text evidence="7">The a and c carboxylates of hydrogenobyrinate are activated for nucleophilic attack via formation of a phosphorylated intermediate by ATP. CobB catalyzes first the amidation of the c-carboxylate, and then that of the a-carboxylate.</text>
</comment>
<evidence type="ECO:0000256" key="7">
    <source>
        <dbReference type="HAMAP-Rule" id="MF_00027"/>
    </source>
</evidence>
<dbReference type="PANTHER" id="PTHR43873">
    <property type="entry name" value="COBYRINATE A,C-DIAMIDE SYNTHASE"/>
    <property type="match status" value="1"/>
</dbReference>
<organism evidence="10 11">
    <name type="scientific">Phytohabitans suffuscus</name>
    <dbReference type="NCBI Taxonomy" id="624315"/>
    <lineage>
        <taxon>Bacteria</taxon>
        <taxon>Bacillati</taxon>
        <taxon>Actinomycetota</taxon>
        <taxon>Actinomycetes</taxon>
        <taxon>Micromonosporales</taxon>
        <taxon>Micromonosporaceae</taxon>
    </lineage>
</organism>
<dbReference type="SUPFAM" id="SSF52540">
    <property type="entry name" value="P-loop containing nucleoside triphosphate hydrolases"/>
    <property type="match status" value="1"/>
</dbReference>
<dbReference type="NCBIfam" id="TIGR00379">
    <property type="entry name" value="cobB"/>
    <property type="match status" value="1"/>
</dbReference>
<dbReference type="Proteomes" id="UP000503011">
    <property type="component" value="Chromosome"/>
</dbReference>
<keyword evidence="7" id="KW-0169">Cobalamin biosynthesis</keyword>
<dbReference type="HAMAP" id="MF_00027">
    <property type="entry name" value="CobB_CbiA"/>
    <property type="match status" value="1"/>
</dbReference>
<dbReference type="CDD" id="cd03130">
    <property type="entry name" value="GATase1_CobB"/>
    <property type="match status" value="1"/>
</dbReference>
<proteinExistence type="inferred from homology"/>
<dbReference type="UniPathway" id="UPA00148">
    <property type="reaction ID" value="UER00220"/>
</dbReference>
<keyword evidence="11" id="KW-1185">Reference proteome</keyword>
<comment type="domain">
    <text evidence="7">Comprises of two domains. The C-terminal domain contains the binding site for glutamine and catalyzes the hydrolysis of this substrate to glutamate and ammonia. The N-terminal domain is anticipated to bind ATP and hydrogenobyrinate and catalyzes the ultimate synthesis of the diamide product. The ammonia produced via the glutaminase domain is probably translocated to the adjacent domain via a molecular tunnel, where it reacts with an activated intermediate.</text>
</comment>
<feature type="domain" description="CobQ/CobB/MinD/ParA nucleotide binding" evidence="8">
    <location>
        <begin position="7"/>
        <end position="191"/>
    </location>
</feature>
<reference evidence="10 11" key="1">
    <citation type="submission" date="2020-03" db="EMBL/GenBank/DDBJ databases">
        <title>Whole genome shotgun sequence of Phytohabitans suffuscus NBRC 105367.</title>
        <authorList>
            <person name="Komaki H."/>
            <person name="Tamura T."/>
        </authorList>
    </citation>
    <scope>NUCLEOTIDE SEQUENCE [LARGE SCALE GENOMIC DNA]</scope>
    <source>
        <strain evidence="10 11">NBRC 105367</strain>
    </source>
</reference>
<dbReference type="GO" id="GO:0043802">
    <property type="term" value="F:hydrogenobyrinic acid a,c-diamide synthase (glutamine-hydrolysing) activity"/>
    <property type="evidence" value="ECO:0007669"/>
    <property type="project" value="UniProtKB-UniRule"/>
</dbReference>
<feature type="active site" description="Nucleophile" evidence="7">
    <location>
        <position position="334"/>
    </location>
</feature>
<keyword evidence="2 7" id="KW-0436">Ligase</keyword>
<dbReference type="RefSeq" id="WP_173160618.1">
    <property type="nucleotide sequence ID" value="NZ_AP022871.1"/>
</dbReference>
<accession>A0A6F8YS64</accession>
<dbReference type="NCBIfam" id="NF002204">
    <property type="entry name" value="PRK01077.1"/>
    <property type="match status" value="1"/>
</dbReference>
<evidence type="ECO:0000256" key="2">
    <source>
        <dbReference type="ARBA" id="ARBA00022598"/>
    </source>
</evidence>
<comment type="function">
    <text evidence="7">Catalyzes the ATP-dependent amidation of the two carboxylate groups at positions a and c of hydrogenobyrinate, using either L-glutamine or ammonia as the nitrogen source.</text>
</comment>
<dbReference type="InterPro" id="IPR011698">
    <property type="entry name" value="GATase_3"/>
</dbReference>
<evidence type="ECO:0000256" key="3">
    <source>
        <dbReference type="ARBA" id="ARBA00022741"/>
    </source>
</evidence>
<evidence type="ECO:0000256" key="4">
    <source>
        <dbReference type="ARBA" id="ARBA00022840"/>
    </source>
</evidence>
<dbReference type="EMBL" id="AP022871">
    <property type="protein sequence ID" value="BCB88942.1"/>
    <property type="molecule type" value="Genomic_DNA"/>
</dbReference>
<dbReference type="AlphaFoldDB" id="A0A6F8YS64"/>
<comment type="pathway">
    <text evidence="7">Cofactor biosynthesis; adenosylcobalamin biosynthesis; cob(II)yrinate a,c-diamide from precorrin-2 (aerobic route): step 9/10.</text>
</comment>
<evidence type="ECO:0000313" key="10">
    <source>
        <dbReference type="EMBL" id="BCB88942.1"/>
    </source>
</evidence>
<dbReference type="InterPro" id="IPR029062">
    <property type="entry name" value="Class_I_gatase-like"/>
</dbReference>
<dbReference type="CDD" id="cd05388">
    <property type="entry name" value="CobB_N"/>
    <property type="match status" value="1"/>
</dbReference>
<comment type="cofactor">
    <cofactor evidence="1 7">
        <name>Mg(2+)</name>
        <dbReference type="ChEBI" id="CHEBI:18420"/>
    </cofactor>
</comment>
<feature type="site" description="Increases nucleophilicity of active site Cys" evidence="7">
    <location>
        <position position="426"/>
    </location>
</feature>
<keyword evidence="4 7" id="KW-0067">ATP-binding</keyword>
<dbReference type="GO" id="GO:0042242">
    <property type="term" value="F:cobyrinic acid a,c-diamide synthase activity"/>
    <property type="evidence" value="ECO:0007669"/>
    <property type="project" value="InterPro"/>
</dbReference>
<comment type="similarity">
    <text evidence="7">Belongs to the CobB/CbiA family.</text>
</comment>
<keyword evidence="6 7" id="KW-0315">Glutamine amidotransferase</keyword>
<dbReference type="SUPFAM" id="SSF52317">
    <property type="entry name" value="Class I glutamine amidotransferase-like"/>
    <property type="match status" value="1"/>
</dbReference>
<sequence>MTGIARLVVAAPASGHGKTTVATGLLAAFAARGTRVAGFKVGPDYIDPGYHALAAGRPGRNLDPVLVGEERIGPLFAHGGAGADLAVVEGVMGLYDGRVGAGDFGSTAHVAALLAAPVVLVVDASAQGRSVAALVHGFRSFGSVRLAGVILNRVGSDRHESLLRDACEEVGTPVLGALRRHRAVAAPSRHLGLVPVVERSAEAAASVAALADLVAEGVDLDAVLAVARTAPPLAATPWTPSFVEPVAARPVVAVAGGPAFSFGYTETAELLRAAGAEVSTVDPLRDEALPAGTRALVVGGGFPEMYADRLAANVPLRAAVAALAASGAPIAAECAGLLWLCRTLDGAGMCGVLDADATMTDRLTLGYRDAVALSDSSVAPAGTRVTGHEFHRTQVTPRAGAAPAWAWRGGEPEGFVAGGVHGSYLHLHWAGHPGIARRLVAAASA</sequence>
<dbReference type="PROSITE" id="PS51274">
    <property type="entry name" value="GATASE_COBBQ"/>
    <property type="match status" value="1"/>
</dbReference>
<dbReference type="PANTHER" id="PTHR43873:SF1">
    <property type="entry name" value="COBYRINATE A,C-DIAMIDE SYNTHASE"/>
    <property type="match status" value="1"/>
</dbReference>
<feature type="domain" description="CobB/CobQ-like glutamine amidotransferase" evidence="9">
    <location>
        <begin position="252"/>
        <end position="432"/>
    </location>
</feature>
<dbReference type="Pfam" id="PF01656">
    <property type="entry name" value="CbiA"/>
    <property type="match status" value="1"/>
</dbReference>
<dbReference type="EC" id="6.3.5.9" evidence="7"/>
<dbReference type="InterPro" id="IPR004484">
    <property type="entry name" value="CbiA/CobB_synth"/>
</dbReference>
<name>A0A6F8YS64_9ACTN</name>
<comment type="catalytic activity">
    <reaction evidence="7">
        <text>hydrogenobyrinate + 2 L-glutamine + 2 ATP + 2 H2O = hydrogenobyrinate a,c-diamide + 2 L-glutamate + 2 ADP + 2 phosphate + 2 H(+)</text>
        <dbReference type="Rhea" id="RHEA:12544"/>
        <dbReference type="ChEBI" id="CHEBI:15377"/>
        <dbReference type="ChEBI" id="CHEBI:15378"/>
        <dbReference type="ChEBI" id="CHEBI:29985"/>
        <dbReference type="ChEBI" id="CHEBI:30616"/>
        <dbReference type="ChEBI" id="CHEBI:43474"/>
        <dbReference type="ChEBI" id="CHEBI:58359"/>
        <dbReference type="ChEBI" id="CHEBI:77873"/>
        <dbReference type="ChEBI" id="CHEBI:77874"/>
        <dbReference type="ChEBI" id="CHEBI:456216"/>
        <dbReference type="EC" id="6.3.5.9"/>
    </reaction>
</comment>
<dbReference type="GO" id="GO:0009236">
    <property type="term" value="P:cobalamin biosynthetic process"/>
    <property type="evidence" value="ECO:0007669"/>
    <property type="project" value="UniProtKB-UniRule"/>
</dbReference>
<keyword evidence="5 7" id="KW-0460">Magnesium</keyword>
<dbReference type="Gene3D" id="3.40.50.300">
    <property type="entry name" value="P-loop containing nucleotide triphosphate hydrolases"/>
    <property type="match status" value="1"/>
</dbReference>
<keyword evidence="3 7" id="KW-0547">Nucleotide-binding</keyword>
<protein>
    <recommendedName>
        <fullName evidence="7">Hydrogenobyrinate a,c-diamide synthase</fullName>
        <ecNumber evidence="7">6.3.5.9</ecNumber>
    </recommendedName>
    <alternativeName>
        <fullName evidence="7">Hydrogenobyrinic acid a,c-diamide synthase</fullName>
    </alternativeName>
</protein>
<evidence type="ECO:0000259" key="9">
    <source>
        <dbReference type="Pfam" id="PF07685"/>
    </source>
</evidence>
<dbReference type="GO" id="GO:0005524">
    <property type="term" value="F:ATP binding"/>
    <property type="evidence" value="ECO:0007669"/>
    <property type="project" value="UniProtKB-UniRule"/>
</dbReference>
<evidence type="ECO:0000256" key="6">
    <source>
        <dbReference type="ARBA" id="ARBA00022962"/>
    </source>
</evidence>
<evidence type="ECO:0000313" key="11">
    <source>
        <dbReference type="Proteomes" id="UP000503011"/>
    </source>
</evidence>
<dbReference type="InterPro" id="IPR002586">
    <property type="entry name" value="CobQ/CobB/MinD/ParA_Nub-bd_dom"/>
</dbReference>
<dbReference type="InterPro" id="IPR027417">
    <property type="entry name" value="P-loop_NTPase"/>
</dbReference>
<dbReference type="KEGG" id="psuu:Psuf_062550"/>
<gene>
    <name evidence="10" type="primary">cobB_2</name>
    <name evidence="7" type="synonym">cobB</name>
    <name evidence="10" type="ORF">Psuf_062550</name>
</gene>
<reference evidence="10 11" key="2">
    <citation type="submission" date="2020-03" db="EMBL/GenBank/DDBJ databases">
        <authorList>
            <person name="Ichikawa N."/>
            <person name="Kimura A."/>
            <person name="Kitahashi Y."/>
            <person name="Uohara A."/>
        </authorList>
    </citation>
    <scope>NUCLEOTIDE SEQUENCE [LARGE SCALE GENOMIC DNA]</scope>
    <source>
        <strain evidence="10 11">NBRC 105367</strain>
    </source>
</reference>
<evidence type="ECO:0000256" key="1">
    <source>
        <dbReference type="ARBA" id="ARBA00001946"/>
    </source>
</evidence>